<dbReference type="AlphaFoldDB" id="A0AAV9QMC7"/>
<proteinExistence type="predicted"/>
<keyword evidence="3" id="KW-1185">Reference proteome</keyword>
<gene>
    <name evidence="2" type="ORF">LTR25_001463</name>
</gene>
<evidence type="ECO:0000256" key="1">
    <source>
        <dbReference type="SAM" id="MobiDB-lite"/>
    </source>
</evidence>
<dbReference type="EMBL" id="JAXLQG010000002">
    <property type="protein sequence ID" value="KAK5543848.1"/>
    <property type="molecule type" value="Genomic_DNA"/>
</dbReference>
<protein>
    <submittedName>
        <fullName evidence="2">Uncharacterized protein</fullName>
    </submittedName>
</protein>
<feature type="compositionally biased region" description="Basic and acidic residues" evidence="1">
    <location>
        <begin position="1"/>
        <end position="20"/>
    </location>
</feature>
<dbReference type="Proteomes" id="UP001345827">
    <property type="component" value="Unassembled WGS sequence"/>
</dbReference>
<sequence>MEELERAFSRMDLSESDSHHSLQQLEAEEQTETYDMAQLHVDTRRLVVEIQKRTNRIRSEISGTLEDIEKAYWNEEHGGEATLRAFRSEIDGTTSQLPLGQGLARAVRLYMNVIWLGEIGKKRLPDLGPPIPQLWRSYMAMRVYLELSPMRFLLVLDRLEIRRQLEKTRLINRGDASKNHRHVQKLRSLDKQYRDDSDEFAQVMRHMSRALAFAFAKAEGLEAMMILHNDPTQPTQLRAWTILREDIVASDPDLDLAELEIPPQDCSSWGLLPLLCRKGATGMES</sequence>
<name>A0AAV9QMC7_9PEZI</name>
<accession>A0AAV9QMC7</accession>
<evidence type="ECO:0000313" key="3">
    <source>
        <dbReference type="Proteomes" id="UP001345827"/>
    </source>
</evidence>
<comment type="caution">
    <text evidence="2">The sequence shown here is derived from an EMBL/GenBank/DDBJ whole genome shotgun (WGS) entry which is preliminary data.</text>
</comment>
<reference evidence="2 3" key="1">
    <citation type="submission" date="2023-06" db="EMBL/GenBank/DDBJ databases">
        <title>Black Yeasts Isolated from many extreme environments.</title>
        <authorList>
            <person name="Coleine C."/>
            <person name="Stajich J.E."/>
            <person name="Selbmann L."/>
        </authorList>
    </citation>
    <scope>NUCLEOTIDE SEQUENCE [LARGE SCALE GENOMIC DNA]</scope>
    <source>
        <strain evidence="2 3">CCFEE 5887</strain>
    </source>
</reference>
<feature type="region of interest" description="Disordered" evidence="1">
    <location>
        <begin position="1"/>
        <end position="25"/>
    </location>
</feature>
<evidence type="ECO:0000313" key="2">
    <source>
        <dbReference type="EMBL" id="KAK5543848.1"/>
    </source>
</evidence>
<organism evidence="2 3">
    <name type="scientific">Vermiconidia calcicola</name>
    <dbReference type="NCBI Taxonomy" id="1690605"/>
    <lineage>
        <taxon>Eukaryota</taxon>
        <taxon>Fungi</taxon>
        <taxon>Dikarya</taxon>
        <taxon>Ascomycota</taxon>
        <taxon>Pezizomycotina</taxon>
        <taxon>Dothideomycetes</taxon>
        <taxon>Dothideomycetidae</taxon>
        <taxon>Mycosphaerellales</taxon>
        <taxon>Extremaceae</taxon>
        <taxon>Vermiconidia</taxon>
    </lineage>
</organism>